<dbReference type="InterPro" id="IPR049449">
    <property type="entry name" value="TesB_ACOT8-like_N"/>
</dbReference>
<evidence type="ECO:0000259" key="1">
    <source>
        <dbReference type="Pfam" id="PF13622"/>
    </source>
</evidence>
<dbReference type="InterPro" id="IPR052389">
    <property type="entry name" value="Sec_Metab_Biosynth-Assoc"/>
</dbReference>
<evidence type="ECO:0000313" key="4">
    <source>
        <dbReference type="Proteomes" id="UP001501020"/>
    </source>
</evidence>
<dbReference type="InterPro" id="IPR029069">
    <property type="entry name" value="HotDog_dom_sf"/>
</dbReference>
<dbReference type="InterPro" id="IPR049450">
    <property type="entry name" value="ACOT8-like_C"/>
</dbReference>
<keyword evidence="4" id="KW-1185">Reference proteome</keyword>
<dbReference type="Gene3D" id="2.40.160.210">
    <property type="entry name" value="Acyl-CoA thioesterase, double hotdog domain"/>
    <property type="match status" value="1"/>
</dbReference>
<dbReference type="RefSeq" id="WP_344262447.1">
    <property type="nucleotide sequence ID" value="NZ_BAAAMR010000007.1"/>
</dbReference>
<organism evidence="3 4">
    <name type="scientific">Actinomadura napierensis</name>
    <dbReference type="NCBI Taxonomy" id="267854"/>
    <lineage>
        <taxon>Bacteria</taxon>
        <taxon>Bacillati</taxon>
        <taxon>Actinomycetota</taxon>
        <taxon>Actinomycetes</taxon>
        <taxon>Streptosporangiales</taxon>
        <taxon>Thermomonosporaceae</taxon>
        <taxon>Actinomadura</taxon>
    </lineage>
</organism>
<feature type="domain" description="Acyl-CoA thioesterase-like N-terminal HotDog" evidence="1">
    <location>
        <begin position="29"/>
        <end position="112"/>
    </location>
</feature>
<dbReference type="SUPFAM" id="SSF54637">
    <property type="entry name" value="Thioesterase/thiol ester dehydrase-isomerase"/>
    <property type="match status" value="2"/>
</dbReference>
<dbReference type="Pfam" id="PF13622">
    <property type="entry name" value="4HBT_3"/>
    <property type="match status" value="1"/>
</dbReference>
<dbReference type="EMBL" id="BAAAMR010000007">
    <property type="protein sequence ID" value="GAA2124827.1"/>
    <property type="molecule type" value="Genomic_DNA"/>
</dbReference>
<name>A0ABN2YDF0_9ACTN</name>
<protein>
    <submittedName>
        <fullName evidence="3">Thioesterase family protein</fullName>
    </submittedName>
</protein>
<reference evidence="3 4" key="1">
    <citation type="journal article" date="2019" name="Int. J. Syst. Evol. Microbiol.">
        <title>The Global Catalogue of Microorganisms (GCM) 10K type strain sequencing project: providing services to taxonomists for standard genome sequencing and annotation.</title>
        <authorList>
            <consortium name="The Broad Institute Genomics Platform"/>
            <consortium name="The Broad Institute Genome Sequencing Center for Infectious Disease"/>
            <person name="Wu L."/>
            <person name="Ma J."/>
        </authorList>
    </citation>
    <scope>NUCLEOTIDE SEQUENCE [LARGE SCALE GENOMIC DNA]</scope>
    <source>
        <strain evidence="3 4">JCM 13850</strain>
    </source>
</reference>
<comment type="caution">
    <text evidence="3">The sequence shown here is derived from an EMBL/GenBank/DDBJ whole genome shotgun (WGS) entry which is preliminary data.</text>
</comment>
<evidence type="ECO:0000259" key="2">
    <source>
        <dbReference type="Pfam" id="PF20789"/>
    </source>
</evidence>
<proteinExistence type="predicted"/>
<evidence type="ECO:0000313" key="3">
    <source>
        <dbReference type="EMBL" id="GAA2124827.1"/>
    </source>
</evidence>
<accession>A0ABN2YDF0</accession>
<dbReference type="InterPro" id="IPR042171">
    <property type="entry name" value="Acyl-CoA_hotdog"/>
</dbReference>
<dbReference type="Pfam" id="PF20789">
    <property type="entry name" value="4HBT_3C"/>
    <property type="match status" value="1"/>
</dbReference>
<dbReference type="Proteomes" id="UP001501020">
    <property type="component" value="Unassembled WGS sequence"/>
</dbReference>
<gene>
    <name evidence="3" type="ORF">GCM10009727_12610</name>
</gene>
<dbReference type="PANTHER" id="PTHR38110">
    <property type="entry name" value="CHROMOSOME 23, WHOLE GENOME SHOTGUN SEQUENCE"/>
    <property type="match status" value="1"/>
</dbReference>
<dbReference type="PANTHER" id="PTHR38110:SF1">
    <property type="entry name" value="THIOESTERASE DOMAIN-CONTAINING PROTEIN"/>
    <property type="match status" value="1"/>
</dbReference>
<feature type="domain" description="Acyl-CoA thioesterase-like C-terminal" evidence="2">
    <location>
        <begin position="135"/>
        <end position="265"/>
    </location>
</feature>
<sequence length="267" mass="29170">MQQITEEHLFDRDTRLVSAGVGVYAAQLTDRWNTASGNPNGGYLMAVGVRALQQHSEFGDPLVASAFFLRPGAPGTARIEVETARQGRRTSTSEARMHQDGKEILRVVATFADLDQSNGRTLSLAPMPDLPAPDELVDPLADVALPGITVADRVEYRVTQPPGWLRGEPSGDPSMTFWMRFADGREPDLVSLPFLADAAYPAVMELGELPSATIELTIHLRNRPAPGWLACQISTRHLTGGFHEEDCDIWDSQGTLIAQSRQLALLQ</sequence>